<dbReference type="InterPro" id="IPR015797">
    <property type="entry name" value="NUDIX_hydrolase-like_dom_sf"/>
</dbReference>
<dbReference type="Pfam" id="PF00293">
    <property type="entry name" value="NUDIX"/>
    <property type="match status" value="1"/>
</dbReference>
<organism evidence="6 7">
    <name type="scientific">Halarcobacter ebronensis</name>
    <dbReference type="NCBI Taxonomy" id="1462615"/>
    <lineage>
        <taxon>Bacteria</taxon>
        <taxon>Pseudomonadati</taxon>
        <taxon>Campylobacterota</taxon>
        <taxon>Epsilonproteobacteria</taxon>
        <taxon>Campylobacterales</taxon>
        <taxon>Arcobacteraceae</taxon>
        <taxon>Halarcobacter</taxon>
    </lineage>
</organism>
<dbReference type="Gene3D" id="3.90.79.10">
    <property type="entry name" value="Nucleoside Triphosphate Pyrophosphohydrolase"/>
    <property type="match status" value="1"/>
</dbReference>
<dbReference type="InterPro" id="IPR020476">
    <property type="entry name" value="Nudix_hydrolase"/>
</dbReference>
<keyword evidence="7" id="KW-1185">Reference proteome</keyword>
<dbReference type="GO" id="GO:0008893">
    <property type="term" value="F:guanosine-3',5'-bis(diphosphate) 3'-diphosphatase activity"/>
    <property type="evidence" value="ECO:0007669"/>
    <property type="project" value="TreeGrafter"/>
</dbReference>
<evidence type="ECO:0000313" key="8">
    <source>
        <dbReference type="Proteomes" id="UP000290172"/>
    </source>
</evidence>
<dbReference type="InterPro" id="IPR000086">
    <property type="entry name" value="NUDIX_hydrolase_dom"/>
</dbReference>
<dbReference type="CDD" id="cd03671">
    <property type="entry name" value="NUDIX_Ap4A_hydrolase_plant_like"/>
    <property type="match status" value="1"/>
</dbReference>
<dbReference type="PRINTS" id="PR00502">
    <property type="entry name" value="NUDIXFAMILY"/>
</dbReference>
<evidence type="ECO:0000256" key="3">
    <source>
        <dbReference type="RuleBase" id="RU003476"/>
    </source>
</evidence>
<name>A0A4Q1AJ84_9BACT</name>
<comment type="similarity">
    <text evidence="3">Belongs to the Nudix hydrolase family.</text>
</comment>
<evidence type="ECO:0000256" key="2">
    <source>
        <dbReference type="ARBA" id="ARBA00022801"/>
    </source>
</evidence>
<evidence type="ECO:0000313" key="6">
    <source>
        <dbReference type="EMBL" id="RXK04130.1"/>
    </source>
</evidence>
<accession>A0A4Q1AJ84</accession>
<protein>
    <submittedName>
        <fullName evidence="6">RNA pyrophosphohydrolase</fullName>
    </submittedName>
</protein>
<dbReference type="GO" id="GO:0034432">
    <property type="term" value="F:bis(5'-adenosyl)-pentaphosphatase activity"/>
    <property type="evidence" value="ECO:0007669"/>
    <property type="project" value="TreeGrafter"/>
</dbReference>
<evidence type="ECO:0000259" key="4">
    <source>
        <dbReference type="PROSITE" id="PS51462"/>
    </source>
</evidence>
<comment type="cofactor">
    <cofactor evidence="1">
        <name>Mn(2+)</name>
        <dbReference type="ChEBI" id="CHEBI:29035"/>
    </cofactor>
</comment>
<dbReference type="OrthoDB" id="9810648at2"/>
<dbReference type="InterPro" id="IPR020084">
    <property type="entry name" value="NUDIX_hydrolase_CS"/>
</dbReference>
<dbReference type="NCBIfam" id="NF001936">
    <property type="entry name" value="PRK00714.1-3"/>
    <property type="match status" value="1"/>
</dbReference>
<dbReference type="InterPro" id="IPR022927">
    <property type="entry name" value="RppH"/>
</dbReference>
<sequence length="165" mass="19446">MTDKENEEITKEKKNYRPNVAAIVLSAKYPEKCEIFIASRTDVENAWQFPQGGIDKGENSKQALFRELEEEIGTRAIEIVAEYPEWVSYDFPAAIAKKMYPYDGQIQKYYLVKLKKGAKININTEIPEFSEYKFVPTNKIYDYITFFKRTVYKQVLKYFKKEGYI</sequence>
<dbReference type="GO" id="GO:0006753">
    <property type="term" value="P:nucleoside phosphate metabolic process"/>
    <property type="evidence" value="ECO:0007669"/>
    <property type="project" value="TreeGrafter"/>
</dbReference>
<feature type="domain" description="Nudix hydrolase" evidence="4">
    <location>
        <begin position="15"/>
        <end position="157"/>
    </location>
</feature>
<dbReference type="NCBIfam" id="NF001938">
    <property type="entry name" value="PRK00714.1-5"/>
    <property type="match status" value="1"/>
</dbReference>
<dbReference type="GO" id="GO:0019693">
    <property type="term" value="P:ribose phosphate metabolic process"/>
    <property type="evidence" value="ECO:0007669"/>
    <property type="project" value="TreeGrafter"/>
</dbReference>
<dbReference type="EMBL" id="PDKK01000011">
    <property type="protein sequence ID" value="RXK04130.1"/>
    <property type="molecule type" value="Genomic_DNA"/>
</dbReference>
<dbReference type="PANTHER" id="PTHR11839:SF22">
    <property type="entry name" value="NUDIX HYDROLASE 26, CHLOROPLASTIC"/>
    <property type="match status" value="1"/>
</dbReference>
<dbReference type="SUPFAM" id="SSF55811">
    <property type="entry name" value="Nudix"/>
    <property type="match status" value="1"/>
</dbReference>
<dbReference type="PANTHER" id="PTHR11839">
    <property type="entry name" value="UDP/ADP-SUGAR PYROPHOSPHATASE"/>
    <property type="match status" value="1"/>
</dbReference>
<keyword evidence="2 3" id="KW-0378">Hydrolase</keyword>
<evidence type="ECO:0000313" key="5">
    <source>
        <dbReference type="EMBL" id="RXJ70227.1"/>
    </source>
</evidence>
<dbReference type="PROSITE" id="PS00893">
    <property type="entry name" value="NUDIX_BOX"/>
    <property type="match status" value="1"/>
</dbReference>
<gene>
    <name evidence="6" type="ORF">CRV07_11935</name>
    <name evidence="5" type="ORF">CRV08_01285</name>
</gene>
<dbReference type="Proteomes" id="UP000290172">
    <property type="component" value="Unassembled WGS sequence"/>
</dbReference>
<comment type="caution">
    <text evidence="6">The sequence shown here is derived from an EMBL/GenBank/DDBJ whole genome shotgun (WGS) entry which is preliminary data.</text>
</comment>
<dbReference type="RefSeq" id="WP_128978269.1">
    <property type="nucleotide sequence ID" value="NZ_CP053836.1"/>
</dbReference>
<reference evidence="7 8" key="1">
    <citation type="submission" date="2017-10" db="EMBL/GenBank/DDBJ databases">
        <title>Genomics of the genus Arcobacter.</title>
        <authorList>
            <person name="Perez-Cataluna A."/>
            <person name="Figueras M.J."/>
        </authorList>
    </citation>
    <scope>NUCLEOTIDE SEQUENCE [LARGE SCALE GENOMIC DNA]</scope>
    <source>
        <strain evidence="6 7">CECT 8441</strain>
        <strain evidence="5 8">CECT 8993</strain>
    </source>
</reference>
<dbReference type="AlphaFoldDB" id="A0A4Q1AJ84"/>
<evidence type="ECO:0000313" key="7">
    <source>
        <dbReference type="Proteomes" id="UP000289758"/>
    </source>
</evidence>
<dbReference type="PROSITE" id="PS51462">
    <property type="entry name" value="NUDIX"/>
    <property type="match status" value="1"/>
</dbReference>
<proteinExistence type="inferred from homology"/>
<dbReference type="Proteomes" id="UP000289758">
    <property type="component" value="Unassembled WGS sequence"/>
</dbReference>
<evidence type="ECO:0000256" key="1">
    <source>
        <dbReference type="ARBA" id="ARBA00001936"/>
    </source>
</evidence>
<dbReference type="EMBL" id="PDKJ01000001">
    <property type="protein sequence ID" value="RXJ70227.1"/>
    <property type="molecule type" value="Genomic_DNA"/>
</dbReference>